<gene>
    <name evidence="8" type="primary">Dwil\GK17243</name>
    <name evidence="8" type="ORF">Dwil_GK17243</name>
</gene>
<feature type="domain" description="Chitin-binding type-2" evidence="7">
    <location>
        <begin position="170"/>
        <end position="227"/>
    </location>
</feature>
<dbReference type="PANTHER" id="PTHR23301">
    <property type="entry name" value="CHITIN BINDING PERITROPHIN-A"/>
    <property type="match status" value="1"/>
</dbReference>
<evidence type="ECO:0000313" key="9">
    <source>
        <dbReference type="Proteomes" id="UP000007798"/>
    </source>
</evidence>
<dbReference type="InterPro" id="IPR002557">
    <property type="entry name" value="Chitin-bd_dom"/>
</dbReference>
<keyword evidence="5" id="KW-0325">Glycoprotein</keyword>
<evidence type="ECO:0000256" key="6">
    <source>
        <dbReference type="SAM" id="SignalP"/>
    </source>
</evidence>
<feature type="domain" description="Chitin-binding type-2" evidence="7">
    <location>
        <begin position="304"/>
        <end position="363"/>
    </location>
</feature>
<name>A0A0Q9WZN7_DROWI</name>
<dbReference type="InParanoid" id="A0A0Q9WZN7"/>
<dbReference type="EMBL" id="CH963847">
    <property type="protein sequence ID" value="KRF97649.1"/>
    <property type="molecule type" value="Genomic_DNA"/>
</dbReference>
<dbReference type="STRING" id="7260.A0A0Q9WZN7"/>
<dbReference type="Gene3D" id="2.170.140.10">
    <property type="entry name" value="Chitin binding domain"/>
    <property type="match status" value="5"/>
</dbReference>
<dbReference type="Proteomes" id="UP000007798">
    <property type="component" value="Unassembled WGS sequence"/>
</dbReference>
<feature type="domain" description="Chitin-binding type-2" evidence="7">
    <location>
        <begin position="36"/>
        <end position="95"/>
    </location>
</feature>
<dbReference type="PANTHER" id="PTHR23301:SF106">
    <property type="entry name" value="CHITIN-BINDING TYPE-2 DOMAIN-CONTAINING PROTEIN-RELATED"/>
    <property type="match status" value="1"/>
</dbReference>
<evidence type="ECO:0000256" key="5">
    <source>
        <dbReference type="ARBA" id="ARBA00023180"/>
    </source>
</evidence>
<proteinExistence type="predicted"/>
<keyword evidence="3" id="KW-0677">Repeat</keyword>
<evidence type="ECO:0000256" key="4">
    <source>
        <dbReference type="ARBA" id="ARBA00023157"/>
    </source>
</evidence>
<dbReference type="SUPFAM" id="SSF57625">
    <property type="entry name" value="Invertebrate chitin-binding proteins"/>
    <property type="match status" value="5"/>
</dbReference>
<evidence type="ECO:0000256" key="2">
    <source>
        <dbReference type="ARBA" id="ARBA00022729"/>
    </source>
</evidence>
<protein>
    <recommendedName>
        <fullName evidence="7">Chitin-binding type-2 domain-containing protein</fullName>
    </recommendedName>
</protein>
<feature type="chain" id="PRO_5006387291" description="Chitin-binding type-2 domain-containing protein" evidence="6">
    <location>
        <begin position="21"/>
        <end position="363"/>
    </location>
</feature>
<dbReference type="PROSITE" id="PS50940">
    <property type="entry name" value="CHIT_BIND_II"/>
    <property type="match status" value="5"/>
</dbReference>
<dbReference type="KEGG" id="dwi:6638979"/>
<evidence type="ECO:0000313" key="8">
    <source>
        <dbReference type="EMBL" id="KRF97649.1"/>
    </source>
</evidence>
<accession>A0A0Q9WZN7</accession>
<feature type="domain" description="Chitin-binding type-2" evidence="7">
    <location>
        <begin position="104"/>
        <end position="163"/>
    </location>
</feature>
<evidence type="ECO:0000256" key="1">
    <source>
        <dbReference type="ARBA" id="ARBA00022669"/>
    </source>
</evidence>
<keyword evidence="9" id="KW-1185">Reference proteome</keyword>
<dbReference type="InterPro" id="IPR036508">
    <property type="entry name" value="Chitin-bd_dom_sf"/>
</dbReference>
<keyword evidence="4" id="KW-1015">Disulfide bond</keyword>
<evidence type="ECO:0000259" key="7">
    <source>
        <dbReference type="PROSITE" id="PS50940"/>
    </source>
</evidence>
<organism evidence="8 9">
    <name type="scientific">Drosophila willistoni</name>
    <name type="common">Fruit fly</name>
    <dbReference type="NCBI Taxonomy" id="7260"/>
    <lineage>
        <taxon>Eukaryota</taxon>
        <taxon>Metazoa</taxon>
        <taxon>Ecdysozoa</taxon>
        <taxon>Arthropoda</taxon>
        <taxon>Hexapoda</taxon>
        <taxon>Insecta</taxon>
        <taxon>Pterygota</taxon>
        <taxon>Neoptera</taxon>
        <taxon>Endopterygota</taxon>
        <taxon>Diptera</taxon>
        <taxon>Brachycera</taxon>
        <taxon>Muscomorpha</taxon>
        <taxon>Ephydroidea</taxon>
        <taxon>Drosophilidae</taxon>
        <taxon>Drosophila</taxon>
        <taxon>Sophophora</taxon>
    </lineage>
</organism>
<dbReference type="OrthoDB" id="6020543at2759"/>
<dbReference type="GO" id="GO:0005576">
    <property type="term" value="C:extracellular region"/>
    <property type="evidence" value="ECO:0007669"/>
    <property type="project" value="InterPro"/>
</dbReference>
<reference evidence="8 9" key="1">
    <citation type="journal article" date="2007" name="Nature">
        <title>Evolution of genes and genomes on the Drosophila phylogeny.</title>
        <authorList>
            <consortium name="Drosophila 12 Genomes Consortium"/>
            <person name="Clark A.G."/>
            <person name="Eisen M.B."/>
            <person name="Smith D.R."/>
            <person name="Bergman C.M."/>
            <person name="Oliver B."/>
            <person name="Markow T.A."/>
            <person name="Kaufman T.C."/>
            <person name="Kellis M."/>
            <person name="Gelbart W."/>
            <person name="Iyer V.N."/>
            <person name="Pollard D.A."/>
            <person name="Sackton T.B."/>
            <person name="Larracuente A.M."/>
            <person name="Singh N.D."/>
            <person name="Abad J.P."/>
            <person name="Abt D.N."/>
            <person name="Adryan B."/>
            <person name="Aguade M."/>
            <person name="Akashi H."/>
            <person name="Anderson W.W."/>
            <person name="Aquadro C.F."/>
            <person name="Ardell D.H."/>
            <person name="Arguello R."/>
            <person name="Artieri C.G."/>
            <person name="Barbash D.A."/>
            <person name="Barker D."/>
            <person name="Barsanti P."/>
            <person name="Batterham P."/>
            <person name="Batzoglou S."/>
            <person name="Begun D."/>
            <person name="Bhutkar A."/>
            <person name="Blanco E."/>
            <person name="Bosak S.A."/>
            <person name="Bradley R.K."/>
            <person name="Brand A.D."/>
            <person name="Brent M.R."/>
            <person name="Brooks A.N."/>
            <person name="Brown R.H."/>
            <person name="Butlin R.K."/>
            <person name="Caggese C."/>
            <person name="Calvi B.R."/>
            <person name="Bernardo de Carvalho A."/>
            <person name="Caspi A."/>
            <person name="Castrezana S."/>
            <person name="Celniker S.E."/>
            <person name="Chang J.L."/>
            <person name="Chapple C."/>
            <person name="Chatterji S."/>
            <person name="Chinwalla A."/>
            <person name="Civetta A."/>
            <person name="Clifton S.W."/>
            <person name="Comeron J.M."/>
            <person name="Costello J.C."/>
            <person name="Coyne J.A."/>
            <person name="Daub J."/>
            <person name="David R.G."/>
            <person name="Delcher A.L."/>
            <person name="Delehaunty K."/>
            <person name="Do C.B."/>
            <person name="Ebling H."/>
            <person name="Edwards K."/>
            <person name="Eickbush T."/>
            <person name="Evans J.D."/>
            <person name="Filipski A."/>
            <person name="Findeiss S."/>
            <person name="Freyhult E."/>
            <person name="Fulton L."/>
            <person name="Fulton R."/>
            <person name="Garcia A.C."/>
            <person name="Gardiner A."/>
            <person name="Garfield D.A."/>
            <person name="Garvin B.E."/>
            <person name="Gibson G."/>
            <person name="Gilbert D."/>
            <person name="Gnerre S."/>
            <person name="Godfrey J."/>
            <person name="Good R."/>
            <person name="Gotea V."/>
            <person name="Gravely B."/>
            <person name="Greenberg A.J."/>
            <person name="Griffiths-Jones S."/>
            <person name="Gross S."/>
            <person name="Guigo R."/>
            <person name="Gustafson E.A."/>
            <person name="Haerty W."/>
            <person name="Hahn M.W."/>
            <person name="Halligan D.L."/>
            <person name="Halpern A.L."/>
            <person name="Halter G.M."/>
            <person name="Han M.V."/>
            <person name="Heger A."/>
            <person name="Hillier L."/>
            <person name="Hinrichs A.S."/>
            <person name="Holmes I."/>
            <person name="Hoskins R.A."/>
            <person name="Hubisz M.J."/>
            <person name="Hultmark D."/>
            <person name="Huntley M.A."/>
            <person name="Jaffe D.B."/>
            <person name="Jagadeeshan S."/>
            <person name="Jeck W.R."/>
            <person name="Johnson J."/>
            <person name="Jones C.D."/>
            <person name="Jordan W.C."/>
            <person name="Karpen G.H."/>
            <person name="Kataoka E."/>
            <person name="Keightley P.D."/>
            <person name="Kheradpour P."/>
            <person name="Kirkness E.F."/>
            <person name="Koerich L.B."/>
            <person name="Kristiansen K."/>
            <person name="Kudrna D."/>
            <person name="Kulathinal R.J."/>
            <person name="Kumar S."/>
            <person name="Kwok R."/>
            <person name="Lander E."/>
            <person name="Langley C.H."/>
            <person name="Lapoint R."/>
            <person name="Lazzaro B.P."/>
            <person name="Lee S.J."/>
            <person name="Levesque L."/>
            <person name="Li R."/>
            <person name="Lin C.F."/>
            <person name="Lin M.F."/>
            <person name="Lindblad-Toh K."/>
            <person name="Llopart A."/>
            <person name="Long M."/>
            <person name="Low L."/>
            <person name="Lozovsky E."/>
            <person name="Lu J."/>
            <person name="Luo M."/>
            <person name="Machado C.A."/>
            <person name="Makalowski W."/>
            <person name="Marzo M."/>
            <person name="Matsuda M."/>
            <person name="Matzkin L."/>
            <person name="McAllister B."/>
            <person name="McBride C.S."/>
            <person name="McKernan B."/>
            <person name="McKernan K."/>
            <person name="Mendez-Lago M."/>
            <person name="Minx P."/>
            <person name="Mollenhauer M.U."/>
            <person name="Montooth K."/>
            <person name="Mount S.M."/>
            <person name="Mu X."/>
            <person name="Myers E."/>
            <person name="Negre B."/>
            <person name="Newfeld S."/>
            <person name="Nielsen R."/>
            <person name="Noor M.A."/>
            <person name="O'Grady P."/>
            <person name="Pachter L."/>
            <person name="Papaceit M."/>
            <person name="Parisi M.J."/>
            <person name="Parisi M."/>
            <person name="Parts L."/>
            <person name="Pedersen J.S."/>
            <person name="Pesole G."/>
            <person name="Phillippy A.M."/>
            <person name="Ponting C.P."/>
            <person name="Pop M."/>
            <person name="Porcelli D."/>
            <person name="Powell J.R."/>
            <person name="Prohaska S."/>
            <person name="Pruitt K."/>
            <person name="Puig M."/>
            <person name="Quesneville H."/>
            <person name="Ram K.R."/>
            <person name="Rand D."/>
            <person name="Rasmussen M.D."/>
            <person name="Reed L.K."/>
            <person name="Reenan R."/>
            <person name="Reily A."/>
            <person name="Remington K.A."/>
            <person name="Rieger T.T."/>
            <person name="Ritchie M.G."/>
            <person name="Robin C."/>
            <person name="Rogers Y.H."/>
            <person name="Rohde C."/>
            <person name="Rozas J."/>
            <person name="Rubenfield M.J."/>
            <person name="Ruiz A."/>
            <person name="Russo S."/>
            <person name="Salzberg S.L."/>
            <person name="Sanchez-Gracia A."/>
            <person name="Saranga D.J."/>
            <person name="Sato H."/>
            <person name="Schaeffer S.W."/>
            <person name="Schatz M.C."/>
            <person name="Schlenke T."/>
            <person name="Schwartz R."/>
            <person name="Segarra C."/>
            <person name="Singh R.S."/>
            <person name="Sirot L."/>
            <person name="Sirota M."/>
            <person name="Sisneros N.B."/>
            <person name="Smith C.D."/>
            <person name="Smith T.F."/>
            <person name="Spieth J."/>
            <person name="Stage D.E."/>
            <person name="Stark A."/>
            <person name="Stephan W."/>
            <person name="Strausberg R.L."/>
            <person name="Strempel S."/>
            <person name="Sturgill D."/>
            <person name="Sutton G."/>
            <person name="Sutton G.G."/>
            <person name="Tao W."/>
            <person name="Teichmann S."/>
            <person name="Tobari Y.N."/>
            <person name="Tomimura Y."/>
            <person name="Tsolas J.M."/>
            <person name="Valente V.L."/>
            <person name="Venter E."/>
            <person name="Venter J.C."/>
            <person name="Vicario S."/>
            <person name="Vieira F.G."/>
            <person name="Vilella A.J."/>
            <person name="Villasante A."/>
            <person name="Walenz B."/>
            <person name="Wang J."/>
            <person name="Wasserman M."/>
            <person name="Watts T."/>
            <person name="Wilson D."/>
            <person name="Wilson R.K."/>
            <person name="Wing R.A."/>
            <person name="Wolfner M.F."/>
            <person name="Wong A."/>
            <person name="Wong G.K."/>
            <person name="Wu C.I."/>
            <person name="Wu G."/>
            <person name="Yamamoto D."/>
            <person name="Yang H.P."/>
            <person name="Yang S.P."/>
            <person name="Yorke J.A."/>
            <person name="Yoshida K."/>
            <person name="Zdobnov E."/>
            <person name="Zhang P."/>
            <person name="Zhang Y."/>
            <person name="Zimin A.V."/>
            <person name="Baldwin J."/>
            <person name="Abdouelleil A."/>
            <person name="Abdulkadir J."/>
            <person name="Abebe A."/>
            <person name="Abera B."/>
            <person name="Abreu J."/>
            <person name="Acer S.C."/>
            <person name="Aftuck L."/>
            <person name="Alexander A."/>
            <person name="An P."/>
            <person name="Anderson E."/>
            <person name="Anderson S."/>
            <person name="Arachi H."/>
            <person name="Azer M."/>
            <person name="Bachantsang P."/>
            <person name="Barry A."/>
            <person name="Bayul T."/>
            <person name="Berlin A."/>
            <person name="Bessette D."/>
            <person name="Bloom T."/>
            <person name="Blye J."/>
            <person name="Boguslavskiy L."/>
            <person name="Bonnet C."/>
            <person name="Boukhgalter B."/>
            <person name="Bourzgui I."/>
            <person name="Brown A."/>
            <person name="Cahill P."/>
            <person name="Channer S."/>
            <person name="Cheshatsang Y."/>
            <person name="Chuda L."/>
            <person name="Citroen M."/>
            <person name="Collymore A."/>
            <person name="Cooke P."/>
            <person name="Costello M."/>
            <person name="D'Aco K."/>
            <person name="Daza R."/>
            <person name="De Haan G."/>
            <person name="DeGray S."/>
            <person name="DeMaso C."/>
            <person name="Dhargay N."/>
            <person name="Dooley K."/>
            <person name="Dooley E."/>
            <person name="Doricent M."/>
            <person name="Dorje P."/>
            <person name="Dorjee K."/>
            <person name="Dupes A."/>
            <person name="Elong R."/>
            <person name="Falk J."/>
            <person name="Farina A."/>
            <person name="Faro S."/>
            <person name="Ferguson D."/>
            <person name="Fisher S."/>
            <person name="Foley C.D."/>
            <person name="Franke A."/>
            <person name="Friedrich D."/>
            <person name="Gadbois L."/>
            <person name="Gearin G."/>
            <person name="Gearin C.R."/>
            <person name="Giannoukos G."/>
            <person name="Goode T."/>
            <person name="Graham J."/>
            <person name="Grandbois E."/>
            <person name="Grewal S."/>
            <person name="Gyaltsen K."/>
            <person name="Hafez N."/>
            <person name="Hagos B."/>
            <person name="Hall J."/>
            <person name="Henson C."/>
            <person name="Hollinger A."/>
            <person name="Honan T."/>
            <person name="Huard M.D."/>
            <person name="Hughes L."/>
            <person name="Hurhula B."/>
            <person name="Husby M.E."/>
            <person name="Kamat A."/>
            <person name="Kanga B."/>
            <person name="Kashin S."/>
            <person name="Khazanovich D."/>
            <person name="Kisner P."/>
            <person name="Lance K."/>
            <person name="Lara M."/>
            <person name="Lee W."/>
            <person name="Lennon N."/>
            <person name="Letendre F."/>
            <person name="LeVine R."/>
            <person name="Lipovsky A."/>
            <person name="Liu X."/>
            <person name="Liu J."/>
            <person name="Liu S."/>
            <person name="Lokyitsang T."/>
            <person name="Lokyitsang Y."/>
            <person name="Lubonja R."/>
            <person name="Lui A."/>
            <person name="MacDonald P."/>
            <person name="Magnisalis V."/>
            <person name="Maru K."/>
            <person name="Matthews C."/>
            <person name="McCusker W."/>
            <person name="McDonough S."/>
            <person name="Mehta T."/>
            <person name="Meldrim J."/>
            <person name="Meneus L."/>
            <person name="Mihai O."/>
            <person name="Mihalev A."/>
            <person name="Mihova T."/>
            <person name="Mittelman R."/>
            <person name="Mlenga V."/>
            <person name="Montmayeur A."/>
            <person name="Mulrain L."/>
            <person name="Navidi A."/>
            <person name="Naylor J."/>
            <person name="Negash T."/>
            <person name="Nguyen T."/>
            <person name="Nguyen N."/>
            <person name="Nicol R."/>
            <person name="Norbu C."/>
            <person name="Norbu N."/>
            <person name="Novod N."/>
            <person name="O'Neill B."/>
            <person name="Osman S."/>
            <person name="Markiewicz E."/>
            <person name="Oyono O.L."/>
            <person name="Patti C."/>
            <person name="Phunkhang P."/>
            <person name="Pierre F."/>
            <person name="Priest M."/>
            <person name="Raghuraman S."/>
            <person name="Rege F."/>
            <person name="Reyes R."/>
            <person name="Rise C."/>
            <person name="Rogov P."/>
            <person name="Ross K."/>
            <person name="Ryan E."/>
            <person name="Settipalli S."/>
            <person name="Shea T."/>
            <person name="Sherpa N."/>
            <person name="Shi L."/>
            <person name="Shih D."/>
            <person name="Sparrow T."/>
            <person name="Spaulding J."/>
            <person name="Stalker J."/>
            <person name="Stange-Thomann N."/>
            <person name="Stavropoulos S."/>
            <person name="Stone C."/>
            <person name="Strader C."/>
            <person name="Tesfaye S."/>
            <person name="Thomson T."/>
            <person name="Thoulutsang Y."/>
            <person name="Thoulutsang D."/>
            <person name="Topham K."/>
            <person name="Topping I."/>
            <person name="Tsamla T."/>
            <person name="Vassiliev H."/>
            <person name="Vo A."/>
            <person name="Wangchuk T."/>
            <person name="Wangdi T."/>
            <person name="Weiand M."/>
            <person name="Wilkinson J."/>
            <person name="Wilson A."/>
            <person name="Yadav S."/>
            <person name="Young G."/>
            <person name="Yu Q."/>
            <person name="Zembek L."/>
            <person name="Zhong D."/>
            <person name="Zimmer A."/>
            <person name="Zwirko Z."/>
            <person name="Jaffe D.B."/>
            <person name="Alvarez P."/>
            <person name="Brockman W."/>
            <person name="Butler J."/>
            <person name="Chin C."/>
            <person name="Gnerre S."/>
            <person name="Grabherr M."/>
            <person name="Kleber M."/>
            <person name="Mauceli E."/>
            <person name="MacCallum I."/>
        </authorList>
    </citation>
    <scope>NUCLEOTIDE SEQUENCE [LARGE SCALE GENOMIC DNA]</scope>
    <source>
        <strain evidence="9">Tucson 14030-0811.24</strain>
    </source>
</reference>
<feature type="domain" description="Chitin-binding type-2" evidence="7">
    <location>
        <begin position="236"/>
        <end position="302"/>
    </location>
</feature>
<evidence type="ECO:0000256" key="3">
    <source>
        <dbReference type="ARBA" id="ARBA00022737"/>
    </source>
</evidence>
<dbReference type="Pfam" id="PF01607">
    <property type="entry name" value="CBM_14"/>
    <property type="match status" value="5"/>
</dbReference>
<dbReference type="AlphaFoldDB" id="A0A0Q9WZN7"/>
<dbReference type="SMART" id="SM00494">
    <property type="entry name" value="ChtBD2"/>
    <property type="match status" value="5"/>
</dbReference>
<keyword evidence="1" id="KW-0147">Chitin-binding</keyword>
<sequence length="363" mass="39986">MKPAITILAVTSCLFAATVATTSSKTLTNFNSLTVSEMCALMPWDTSFLRPNTCDHWVRCPDKDNALEEGSCASGLYYNKELGRCNLADGVSCPYYGEETTTNTNVCANEVDGTFIADTTSENCRGYILCQAHKSIKANCPNELIFNPTSRSCVYSTQYTCPVTNKRISTPACRGVANATRLAHDEHCEKYYVCIDEMAEEHECPVQMAYDVNHGRCVSISEVTCYATAALPEPENTFCLDTETGKALSGYFADSESCSAYYICDEPVKGVHDKEPKHLECALGQYFDYVKLSCRDRLNVRCLLDRCMGNSMEYVNVAGDCQSYGRCSNGSTVGTGRCPDGYYFDERSQGCTTTNHNYIACSA</sequence>
<dbReference type="eggNOG" id="ENOG502T92B">
    <property type="taxonomic scope" value="Eukaryota"/>
</dbReference>
<dbReference type="InterPro" id="IPR051940">
    <property type="entry name" value="Chitin_bind-dev_reg"/>
</dbReference>
<dbReference type="GO" id="GO:0008061">
    <property type="term" value="F:chitin binding"/>
    <property type="evidence" value="ECO:0007669"/>
    <property type="project" value="UniProtKB-KW"/>
</dbReference>
<feature type="signal peptide" evidence="6">
    <location>
        <begin position="1"/>
        <end position="20"/>
    </location>
</feature>
<keyword evidence="2 6" id="KW-0732">Signal</keyword>